<dbReference type="OrthoDB" id="9798884at2"/>
<dbReference type="Gene3D" id="3.40.50.1820">
    <property type="entry name" value="alpha/beta hydrolase"/>
    <property type="match status" value="1"/>
</dbReference>
<evidence type="ECO:0000313" key="4">
    <source>
        <dbReference type="Proteomes" id="UP000326287"/>
    </source>
</evidence>
<proteinExistence type="predicted"/>
<dbReference type="InterPro" id="IPR022742">
    <property type="entry name" value="Hydrolase_4"/>
</dbReference>
<gene>
    <name evidence="3" type="ORF">EY643_15005</name>
</gene>
<keyword evidence="1" id="KW-1133">Transmembrane helix</keyword>
<dbReference type="KEGG" id="halc:EY643_15005"/>
<dbReference type="PANTHER" id="PTHR11614">
    <property type="entry name" value="PHOSPHOLIPASE-RELATED"/>
    <property type="match status" value="1"/>
</dbReference>
<name>A0A5P9NM65_9GAMM</name>
<evidence type="ECO:0000313" key="3">
    <source>
        <dbReference type="EMBL" id="QFU76852.1"/>
    </source>
</evidence>
<accession>A0A5P9NM65</accession>
<dbReference type="GO" id="GO:0016787">
    <property type="term" value="F:hydrolase activity"/>
    <property type="evidence" value="ECO:0007669"/>
    <property type="project" value="UniProtKB-KW"/>
</dbReference>
<dbReference type="InterPro" id="IPR029058">
    <property type="entry name" value="AB_hydrolase_fold"/>
</dbReference>
<feature type="domain" description="Serine aminopeptidase S33" evidence="2">
    <location>
        <begin position="79"/>
        <end position="197"/>
    </location>
</feature>
<reference evidence="3 4" key="1">
    <citation type="submission" date="2019-02" db="EMBL/GenBank/DDBJ databases">
        <authorList>
            <person name="Li S.-H."/>
        </authorList>
    </citation>
    <scope>NUCLEOTIDE SEQUENCE [LARGE SCALE GENOMIC DNA]</scope>
    <source>
        <strain evidence="3 4">IMCC14385</strain>
    </source>
</reference>
<dbReference type="EMBL" id="CP036422">
    <property type="protein sequence ID" value="QFU76852.1"/>
    <property type="molecule type" value="Genomic_DNA"/>
</dbReference>
<organism evidence="3 4">
    <name type="scientific">Halioglobus maricola</name>
    <dbReference type="NCBI Taxonomy" id="2601894"/>
    <lineage>
        <taxon>Bacteria</taxon>
        <taxon>Pseudomonadati</taxon>
        <taxon>Pseudomonadota</taxon>
        <taxon>Gammaproteobacteria</taxon>
        <taxon>Cellvibrionales</taxon>
        <taxon>Halieaceae</taxon>
        <taxon>Halioglobus</taxon>
    </lineage>
</organism>
<dbReference type="SUPFAM" id="SSF53474">
    <property type="entry name" value="alpha/beta-Hydrolases"/>
    <property type="match status" value="1"/>
</dbReference>
<dbReference type="InterPro" id="IPR051044">
    <property type="entry name" value="MAG_DAG_Lipase"/>
</dbReference>
<dbReference type="AlphaFoldDB" id="A0A5P9NM65"/>
<sequence length="315" mass="34295">MPYPLQFGFFVKILKFILLFVVAGLAYGFLVAVPKALLYPPHIINGESPADYDLDFKEITLSPSDQPLALSGWWIPAPRAKATLVFIHGGSSDRNSSFFKALSFYQALVEKGISVLAIDLRNHGRSDNDGNGLKLGRAERYDALAALQWAKTEAPEVPLYAMGISMGGATLIYAEADFEAVEGLILLDPLLDTDSALARGAAAETGVPPATFALSIWSAVTFFDATGQEKQPFSYRNSITTPTLLIVDPSDPVTLASYARAFGSENTLVDYWEAPGIEPSHPELAWRKDWGAHVAAFAVHPEETLQQILAFMELD</sequence>
<feature type="transmembrane region" description="Helical" evidence="1">
    <location>
        <begin position="13"/>
        <end position="33"/>
    </location>
</feature>
<evidence type="ECO:0000256" key="1">
    <source>
        <dbReference type="SAM" id="Phobius"/>
    </source>
</evidence>
<keyword evidence="1" id="KW-0472">Membrane</keyword>
<keyword evidence="4" id="KW-1185">Reference proteome</keyword>
<dbReference type="Proteomes" id="UP000326287">
    <property type="component" value="Chromosome"/>
</dbReference>
<keyword evidence="1" id="KW-0812">Transmembrane</keyword>
<keyword evidence="3" id="KW-0378">Hydrolase</keyword>
<evidence type="ECO:0000259" key="2">
    <source>
        <dbReference type="Pfam" id="PF12146"/>
    </source>
</evidence>
<protein>
    <submittedName>
        <fullName evidence="3">Alpha/beta fold hydrolase</fullName>
    </submittedName>
</protein>
<dbReference type="Pfam" id="PF12146">
    <property type="entry name" value="Hydrolase_4"/>
    <property type="match status" value="1"/>
</dbReference>